<dbReference type="AlphaFoldDB" id="A0A6D2IPL8"/>
<gene>
    <name evidence="2" type="ORF">MERR_LOCUS17605</name>
</gene>
<proteinExistence type="predicted"/>
<dbReference type="EMBL" id="CACVBM020001095">
    <property type="protein sequence ID" value="CAA7030370.1"/>
    <property type="molecule type" value="Genomic_DNA"/>
</dbReference>
<keyword evidence="3" id="KW-1185">Reference proteome</keyword>
<sequence length="142" mass="15685">MVEKEKTGKTAIRFSIASGAVRKLIYQPKNASFLSRVRLQVRLGFSFSFVLPPARPHAADENLLLSPSSCFLSWLCCCSPVCSLRRYCFLLQIQIQNRRRLLCPLLDLLTKAPPLESHDPDAPALSSSHSAISGRSGGSKKI</sequence>
<dbReference type="Proteomes" id="UP000467841">
    <property type="component" value="Unassembled WGS sequence"/>
</dbReference>
<accession>A0A6D2IPL8</accession>
<comment type="caution">
    <text evidence="2">The sequence shown here is derived from an EMBL/GenBank/DDBJ whole genome shotgun (WGS) entry which is preliminary data.</text>
</comment>
<organism evidence="2 3">
    <name type="scientific">Microthlaspi erraticum</name>
    <dbReference type="NCBI Taxonomy" id="1685480"/>
    <lineage>
        <taxon>Eukaryota</taxon>
        <taxon>Viridiplantae</taxon>
        <taxon>Streptophyta</taxon>
        <taxon>Embryophyta</taxon>
        <taxon>Tracheophyta</taxon>
        <taxon>Spermatophyta</taxon>
        <taxon>Magnoliopsida</taxon>
        <taxon>eudicotyledons</taxon>
        <taxon>Gunneridae</taxon>
        <taxon>Pentapetalae</taxon>
        <taxon>rosids</taxon>
        <taxon>malvids</taxon>
        <taxon>Brassicales</taxon>
        <taxon>Brassicaceae</taxon>
        <taxon>Coluteocarpeae</taxon>
        <taxon>Microthlaspi</taxon>
    </lineage>
</organism>
<name>A0A6D2IPL8_9BRAS</name>
<evidence type="ECO:0000313" key="2">
    <source>
        <dbReference type="EMBL" id="CAA7030370.1"/>
    </source>
</evidence>
<protein>
    <submittedName>
        <fullName evidence="2">Uncharacterized protein</fullName>
    </submittedName>
</protein>
<evidence type="ECO:0000256" key="1">
    <source>
        <dbReference type="SAM" id="MobiDB-lite"/>
    </source>
</evidence>
<evidence type="ECO:0000313" key="3">
    <source>
        <dbReference type="Proteomes" id="UP000467841"/>
    </source>
</evidence>
<reference evidence="2" key="1">
    <citation type="submission" date="2020-01" db="EMBL/GenBank/DDBJ databases">
        <authorList>
            <person name="Mishra B."/>
        </authorList>
    </citation>
    <scope>NUCLEOTIDE SEQUENCE [LARGE SCALE GENOMIC DNA]</scope>
</reference>
<feature type="region of interest" description="Disordered" evidence="1">
    <location>
        <begin position="119"/>
        <end position="142"/>
    </location>
</feature>